<name>A0A7J8QZ39_GOSDV</name>
<evidence type="ECO:0000313" key="1">
    <source>
        <dbReference type="EMBL" id="MBA0606573.1"/>
    </source>
</evidence>
<dbReference type="EMBL" id="JABFAC010000002">
    <property type="protein sequence ID" value="MBA0606573.1"/>
    <property type="molecule type" value="Genomic_DNA"/>
</dbReference>
<dbReference type="Proteomes" id="UP000593561">
    <property type="component" value="Unassembled WGS sequence"/>
</dbReference>
<dbReference type="AlphaFoldDB" id="A0A7J8QZ39"/>
<gene>
    <name evidence="1" type="ORF">Godav_019021</name>
</gene>
<organism evidence="1 2">
    <name type="scientific">Gossypium davidsonii</name>
    <name type="common">Davidson's cotton</name>
    <name type="synonym">Gossypium klotzschianum subsp. davidsonii</name>
    <dbReference type="NCBI Taxonomy" id="34287"/>
    <lineage>
        <taxon>Eukaryota</taxon>
        <taxon>Viridiplantae</taxon>
        <taxon>Streptophyta</taxon>
        <taxon>Embryophyta</taxon>
        <taxon>Tracheophyta</taxon>
        <taxon>Spermatophyta</taxon>
        <taxon>Magnoliopsida</taxon>
        <taxon>eudicotyledons</taxon>
        <taxon>Gunneridae</taxon>
        <taxon>Pentapetalae</taxon>
        <taxon>rosids</taxon>
        <taxon>malvids</taxon>
        <taxon>Malvales</taxon>
        <taxon>Malvaceae</taxon>
        <taxon>Malvoideae</taxon>
        <taxon>Gossypium</taxon>
    </lineage>
</organism>
<evidence type="ECO:0000313" key="2">
    <source>
        <dbReference type="Proteomes" id="UP000593561"/>
    </source>
</evidence>
<reference evidence="1 2" key="1">
    <citation type="journal article" date="2019" name="Genome Biol. Evol.">
        <title>Insights into the evolution of the New World diploid cottons (Gossypium, subgenus Houzingenia) based on genome sequencing.</title>
        <authorList>
            <person name="Grover C.E."/>
            <person name="Arick M.A. 2nd"/>
            <person name="Thrash A."/>
            <person name="Conover J.L."/>
            <person name="Sanders W.S."/>
            <person name="Peterson D.G."/>
            <person name="Frelichowski J.E."/>
            <person name="Scheffler J.A."/>
            <person name="Scheffler B.E."/>
            <person name="Wendel J.F."/>
        </authorList>
    </citation>
    <scope>NUCLEOTIDE SEQUENCE [LARGE SCALE GENOMIC DNA]</scope>
    <source>
        <strain evidence="1">27</strain>
        <tissue evidence="1">Leaf</tissue>
    </source>
</reference>
<proteinExistence type="predicted"/>
<accession>A0A7J8QZ39</accession>
<feature type="non-terminal residue" evidence="1">
    <location>
        <position position="220"/>
    </location>
</feature>
<sequence>IENHERSGRTRQENISLVWKHADLISGSGRTRVGPWVFVLNSAVLATDAKVQNDAVSDRGLRRTSAVAPPQVEAEGVGSIGRKISILVQLEAASGVERAAEAHGQQGIPLSLILKTQASETGVSLLATHTTVPVDTFLYQIPTYRLLEFPGLKNPSSKFPPADKRVSPSFMDCPGVIVFSAKVLVVKKRSKHRKRTNKKASSILEIIDTKRSVLFGYSFS</sequence>
<comment type="caution">
    <text evidence="1">The sequence shown here is derived from an EMBL/GenBank/DDBJ whole genome shotgun (WGS) entry which is preliminary data.</text>
</comment>
<keyword evidence="2" id="KW-1185">Reference proteome</keyword>
<protein>
    <submittedName>
        <fullName evidence="1">Uncharacterized protein</fullName>
    </submittedName>
</protein>